<evidence type="ECO:0000256" key="1">
    <source>
        <dbReference type="SAM" id="Phobius"/>
    </source>
</evidence>
<dbReference type="Gene3D" id="3.40.250.10">
    <property type="entry name" value="Rhodanese-like domain"/>
    <property type="match status" value="1"/>
</dbReference>
<evidence type="ECO:0000313" key="6">
    <source>
        <dbReference type="Proteomes" id="UP000829504"/>
    </source>
</evidence>
<dbReference type="PROSITE" id="PS50206">
    <property type="entry name" value="RHODANESE_3"/>
    <property type="match status" value="1"/>
</dbReference>
<gene>
    <name evidence="3" type="ORF">MCC93_01660</name>
    <name evidence="4" type="ORF">MON37_05250</name>
</gene>
<dbReference type="EMBL" id="JUFZ01000006">
    <property type="protein sequence ID" value="KIC13143.1"/>
    <property type="molecule type" value="Genomic_DNA"/>
</dbReference>
<feature type="transmembrane region" description="Helical" evidence="1">
    <location>
        <begin position="121"/>
        <end position="141"/>
    </location>
</feature>
<proteinExistence type="predicted"/>
<dbReference type="Proteomes" id="UP000829504">
    <property type="component" value="Chromosome"/>
</dbReference>
<evidence type="ECO:0000313" key="3">
    <source>
        <dbReference type="EMBL" id="KIC13143.1"/>
    </source>
</evidence>
<feature type="transmembrane region" description="Helical" evidence="1">
    <location>
        <begin position="147"/>
        <end position="167"/>
    </location>
</feature>
<keyword evidence="6" id="KW-1185">Reference proteome</keyword>
<dbReference type="Gene3D" id="6.10.140.1340">
    <property type="match status" value="1"/>
</dbReference>
<accession>A0A0C1H5S5</accession>
<dbReference type="EMBL" id="CP094242">
    <property type="protein sequence ID" value="UNV88327.1"/>
    <property type="molecule type" value="Genomic_DNA"/>
</dbReference>
<keyword evidence="1" id="KW-1133">Transmembrane helix</keyword>
<dbReference type="AlphaFoldDB" id="A0A0C1H5S5"/>
<organism evidence="3 5">
    <name type="scientific">Morococcus cerebrosus</name>
    <dbReference type="NCBI Taxonomy" id="1056807"/>
    <lineage>
        <taxon>Bacteria</taxon>
        <taxon>Pseudomonadati</taxon>
        <taxon>Pseudomonadota</taxon>
        <taxon>Betaproteobacteria</taxon>
        <taxon>Neisseriales</taxon>
        <taxon>Neisseriaceae</taxon>
        <taxon>Morococcus</taxon>
    </lineage>
</organism>
<dbReference type="InterPro" id="IPR001763">
    <property type="entry name" value="Rhodanese-like_dom"/>
</dbReference>
<dbReference type="InterPro" id="IPR050229">
    <property type="entry name" value="GlpE_sulfurtransferase"/>
</dbReference>
<keyword evidence="1" id="KW-0472">Membrane</keyword>
<dbReference type="InterPro" id="IPR021309">
    <property type="entry name" value="YgaP-like_TM"/>
</dbReference>
<sequence length="173" mass="18275">MSKEGKLPRITPAEAAAKIREGAIAADIRSQAEYQGGHIGGALSLPPERHRDKLRDNAAPCLIFYCLGGKRTAQAEAALAELGRGRECYILEGGLQAWKAAGLPIIAKHAAPDIMRQVQTIAGGLVLFGVLAGSLVSPWFYLIDALVGAGLLTAGLTGFCGMARLLAKMPWNR</sequence>
<reference evidence="4 6" key="2">
    <citation type="submission" date="2022-03" db="EMBL/GenBank/DDBJ databases">
        <title>Genome sequencing of Morococcus cerebrosus.</title>
        <authorList>
            <person name="Baek M.-G."/>
            <person name="Yi H."/>
        </authorList>
    </citation>
    <scope>NUCLEOTIDE SEQUENCE [LARGE SCALE GENOMIC DNA]</scope>
    <source>
        <strain evidence="4 6">CIP 81.93</strain>
    </source>
</reference>
<dbReference type="Pfam" id="PF00581">
    <property type="entry name" value="Rhodanese"/>
    <property type="match status" value="1"/>
</dbReference>
<evidence type="ECO:0000259" key="2">
    <source>
        <dbReference type="PROSITE" id="PS50206"/>
    </source>
</evidence>
<dbReference type="PANTHER" id="PTHR43031">
    <property type="entry name" value="FAD-DEPENDENT OXIDOREDUCTASE"/>
    <property type="match status" value="1"/>
</dbReference>
<dbReference type="PANTHER" id="PTHR43031:SF7">
    <property type="entry name" value="NITRIC OXIDE REDUCTASE FLRD-NAD(+) REDUCTASE"/>
    <property type="match status" value="1"/>
</dbReference>
<dbReference type="RefSeq" id="WP_039404634.1">
    <property type="nucleotide sequence ID" value="NZ_CP094242.1"/>
</dbReference>
<evidence type="ECO:0000313" key="5">
    <source>
        <dbReference type="Proteomes" id="UP000031390"/>
    </source>
</evidence>
<evidence type="ECO:0000313" key="4">
    <source>
        <dbReference type="EMBL" id="UNV88327.1"/>
    </source>
</evidence>
<name>A0A0C1H5S5_9NEIS</name>
<feature type="domain" description="Rhodanese" evidence="2">
    <location>
        <begin position="19"/>
        <end position="107"/>
    </location>
</feature>
<dbReference type="InterPro" id="IPR036873">
    <property type="entry name" value="Rhodanese-like_dom_sf"/>
</dbReference>
<dbReference type="PATRIC" id="fig|1056807.3.peg.158"/>
<dbReference type="Pfam" id="PF11127">
    <property type="entry name" value="YgaP-like_TM"/>
    <property type="match status" value="1"/>
</dbReference>
<keyword evidence="1" id="KW-0812">Transmembrane</keyword>
<dbReference type="SMART" id="SM00450">
    <property type="entry name" value="RHOD"/>
    <property type="match status" value="1"/>
</dbReference>
<protein>
    <submittedName>
        <fullName evidence="3">Membrane protein</fullName>
    </submittedName>
    <submittedName>
        <fullName evidence="4">Rhodanese family protein</fullName>
    </submittedName>
</protein>
<dbReference type="SUPFAM" id="SSF52821">
    <property type="entry name" value="Rhodanese/Cell cycle control phosphatase"/>
    <property type="match status" value="1"/>
</dbReference>
<dbReference type="Proteomes" id="UP000031390">
    <property type="component" value="Unassembled WGS sequence"/>
</dbReference>
<reference evidence="3 5" key="1">
    <citation type="submission" date="2014-12" db="EMBL/GenBank/DDBJ databases">
        <title>Genome sequence of Morococcus cerebrosus.</title>
        <authorList>
            <person name="Shin S.-K."/>
            <person name="Yi H."/>
        </authorList>
    </citation>
    <scope>NUCLEOTIDE SEQUENCE [LARGE SCALE GENOMIC DNA]</scope>
    <source>
        <strain evidence="3 5">CIP 81.93</strain>
    </source>
</reference>